<dbReference type="Gene3D" id="1.20.1420.30">
    <property type="entry name" value="NCX, central ion-binding region"/>
    <property type="match status" value="1"/>
</dbReference>
<comment type="caution">
    <text evidence="7">The sequence shown here is derived from an EMBL/GenBank/DDBJ whole genome shotgun (WGS) entry which is preliminary data.</text>
</comment>
<evidence type="ECO:0000256" key="3">
    <source>
        <dbReference type="ARBA" id="ARBA00022989"/>
    </source>
</evidence>
<dbReference type="RefSeq" id="WP_188596108.1">
    <property type="nucleotide sequence ID" value="NZ_BMNL01000002.1"/>
</dbReference>
<feature type="transmembrane region" description="Helical" evidence="5">
    <location>
        <begin position="281"/>
        <end position="300"/>
    </location>
</feature>
<keyword evidence="3 5" id="KW-1133">Transmembrane helix</keyword>
<feature type="transmembrane region" description="Helical" evidence="5">
    <location>
        <begin position="194"/>
        <end position="218"/>
    </location>
</feature>
<keyword evidence="4 5" id="KW-0472">Membrane</keyword>
<name>A0A830GV79_9CREN</name>
<feature type="transmembrane region" description="Helical" evidence="5">
    <location>
        <begin position="256"/>
        <end position="274"/>
    </location>
</feature>
<evidence type="ECO:0000256" key="4">
    <source>
        <dbReference type="ARBA" id="ARBA00023136"/>
    </source>
</evidence>
<gene>
    <name evidence="7" type="ORF">GCM10007981_07470</name>
</gene>
<dbReference type="GO" id="GO:0008273">
    <property type="term" value="F:calcium, potassium:sodium antiporter activity"/>
    <property type="evidence" value="ECO:0007669"/>
    <property type="project" value="TreeGrafter"/>
</dbReference>
<reference evidence="7" key="2">
    <citation type="submission" date="2020-09" db="EMBL/GenBank/DDBJ databases">
        <authorList>
            <person name="Sun Q."/>
            <person name="Ohkuma M."/>
        </authorList>
    </citation>
    <scope>NUCLEOTIDE SEQUENCE</scope>
    <source>
        <strain evidence="7">JCM 10088</strain>
    </source>
</reference>
<feature type="domain" description="Sodium/calcium exchanger membrane region" evidence="6">
    <location>
        <begin position="164"/>
        <end position="298"/>
    </location>
</feature>
<dbReference type="GO" id="GO:0005262">
    <property type="term" value="F:calcium channel activity"/>
    <property type="evidence" value="ECO:0007669"/>
    <property type="project" value="TreeGrafter"/>
</dbReference>
<dbReference type="GO" id="GO:0006874">
    <property type="term" value="P:intracellular calcium ion homeostasis"/>
    <property type="evidence" value="ECO:0007669"/>
    <property type="project" value="TreeGrafter"/>
</dbReference>
<organism evidence="7 8">
    <name type="scientific">Thermocladium modestius</name>
    <dbReference type="NCBI Taxonomy" id="62609"/>
    <lineage>
        <taxon>Archaea</taxon>
        <taxon>Thermoproteota</taxon>
        <taxon>Thermoprotei</taxon>
        <taxon>Thermoproteales</taxon>
        <taxon>Thermoproteaceae</taxon>
        <taxon>Thermocladium</taxon>
    </lineage>
</organism>
<feature type="transmembrane region" description="Helical" evidence="5">
    <location>
        <begin position="35"/>
        <end position="59"/>
    </location>
</feature>
<dbReference type="Proteomes" id="UP000610960">
    <property type="component" value="Unassembled WGS sequence"/>
</dbReference>
<comment type="subcellular location">
    <subcellularLocation>
        <location evidence="1">Membrane</location>
        <topology evidence="1">Multi-pass membrane protein</topology>
    </subcellularLocation>
</comment>
<dbReference type="OrthoDB" id="27854at2157"/>
<dbReference type="Pfam" id="PF01699">
    <property type="entry name" value="Na_Ca_ex"/>
    <property type="match status" value="2"/>
</dbReference>
<feature type="domain" description="Sodium/calcium exchanger membrane region" evidence="6">
    <location>
        <begin position="5"/>
        <end position="142"/>
    </location>
</feature>
<dbReference type="PANTHER" id="PTHR10846">
    <property type="entry name" value="SODIUM/POTASSIUM/CALCIUM EXCHANGER"/>
    <property type="match status" value="1"/>
</dbReference>
<evidence type="ECO:0000256" key="1">
    <source>
        <dbReference type="ARBA" id="ARBA00004141"/>
    </source>
</evidence>
<evidence type="ECO:0000256" key="5">
    <source>
        <dbReference type="SAM" id="Phobius"/>
    </source>
</evidence>
<dbReference type="InterPro" id="IPR004481">
    <property type="entry name" value="K/Na/Ca-exchanger"/>
</dbReference>
<protein>
    <submittedName>
        <fullName evidence="7">Sodium/calcium exchanger membrane region</fullName>
    </submittedName>
</protein>
<feature type="transmembrane region" description="Helical" evidence="5">
    <location>
        <begin position="230"/>
        <end position="250"/>
    </location>
</feature>
<dbReference type="GO" id="GO:0005886">
    <property type="term" value="C:plasma membrane"/>
    <property type="evidence" value="ECO:0007669"/>
    <property type="project" value="TreeGrafter"/>
</dbReference>
<evidence type="ECO:0000259" key="6">
    <source>
        <dbReference type="Pfam" id="PF01699"/>
    </source>
</evidence>
<dbReference type="PANTHER" id="PTHR10846:SF8">
    <property type="entry name" value="INNER MEMBRANE PROTEIN YRBG"/>
    <property type="match status" value="1"/>
</dbReference>
<feature type="transmembrane region" description="Helical" evidence="5">
    <location>
        <begin position="79"/>
        <end position="97"/>
    </location>
</feature>
<proteinExistence type="predicted"/>
<dbReference type="InterPro" id="IPR004837">
    <property type="entry name" value="NaCa_Exmemb"/>
</dbReference>
<feature type="transmembrane region" description="Helical" evidence="5">
    <location>
        <begin position="6"/>
        <end position="23"/>
    </location>
</feature>
<keyword evidence="8" id="KW-1185">Reference proteome</keyword>
<sequence length="301" mass="31928">MWEELLGGIAIVMLGSYLFTEGAEGIGSRFSLSASFLGSVVSPVFTSMPEAVVILISMIEGARDVGVGTVFGEPFMAATISYSLVAVSALLGGHVVLDVERSLSAPYILVIAAYPFTLLASAGLHWIGGLILLSAYLLFIIYMRRGPPAGEGEYSSTRWFLPKLLLSIALMPLGSHLLIEGVESTANYLGVGELALSLVLVPLATALPETMSAMIWAFKGRGTLSVGALIGEQVVFSTLYPAVFLLTVGFPVGTAIEWSVTVTTLSSLILLPLVSRRRIPAAALFMGLVPYIAYLIVMIHL</sequence>
<feature type="transmembrane region" description="Helical" evidence="5">
    <location>
        <begin position="104"/>
        <end position="120"/>
    </location>
</feature>
<dbReference type="EMBL" id="BMNL01000002">
    <property type="protein sequence ID" value="GGP20232.1"/>
    <property type="molecule type" value="Genomic_DNA"/>
</dbReference>
<evidence type="ECO:0000313" key="7">
    <source>
        <dbReference type="EMBL" id="GGP20232.1"/>
    </source>
</evidence>
<evidence type="ECO:0000256" key="2">
    <source>
        <dbReference type="ARBA" id="ARBA00022692"/>
    </source>
</evidence>
<keyword evidence="2 5" id="KW-0812">Transmembrane</keyword>
<reference evidence="7" key="1">
    <citation type="journal article" date="2014" name="Int. J. Syst. Evol. Microbiol.">
        <title>Complete genome sequence of Corynebacterium casei LMG S-19264T (=DSM 44701T), isolated from a smear-ripened cheese.</title>
        <authorList>
            <consortium name="US DOE Joint Genome Institute (JGI-PGF)"/>
            <person name="Walter F."/>
            <person name="Albersmeier A."/>
            <person name="Kalinowski J."/>
            <person name="Ruckert C."/>
        </authorList>
    </citation>
    <scope>NUCLEOTIDE SEQUENCE</scope>
    <source>
        <strain evidence="7">JCM 10088</strain>
    </source>
</reference>
<feature type="transmembrane region" description="Helical" evidence="5">
    <location>
        <begin position="164"/>
        <end position="182"/>
    </location>
</feature>
<dbReference type="AlphaFoldDB" id="A0A830GV79"/>
<accession>A0A830GV79</accession>
<evidence type="ECO:0000313" key="8">
    <source>
        <dbReference type="Proteomes" id="UP000610960"/>
    </source>
</evidence>
<dbReference type="InterPro" id="IPR044880">
    <property type="entry name" value="NCX_ion-bd_dom_sf"/>
</dbReference>